<dbReference type="SUPFAM" id="SSF51735">
    <property type="entry name" value="NAD(P)-binding Rossmann-fold domains"/>
    <property type="match status" value="2"/>
</dbReference>
<dbReference type="InterPro" id="IPR001242">
    <property type="entry name" value="Condensation_dom"/>
</dbReference>
<dbReference type="PROSITE" id="PS50075">
    <property type="entry name" value="CARRIER"/>
    <property type="match status" value="2"/>
</dbReference>
<evidence type="ECO:0000256" key="1">
    <source>
        <dbReference type="ARBA" id="ARBA00001957"/>
    </source>
</evidence>
<dbReference type="InterPro" id="IPR023213">
    <property type="entry name" value="CAT-like_dom_sf"/>
</dbReference>
<dbReference type="Pfam" id="PF02801">
    <property type="entry name" value="Ketoacyl-synt_C"/>
    <property type="match status" value="1"/>
</dbReference>
<feature type="domain" description="Ketosynthase family 3 (KS3)" evidence="14">
    <location>
        <begin position="80"/>
        <end position="503"/>
    </location>
</feature>
<evidence type="ECO:0000256" key="12">
    <source>
        <dbReference type="ARBA" id="ARBA00029454"/>
    </source>
</evidence>
<name>A0A3M4VYK8_PSECI</name>
<dbReference type="InterPro" id="IPR014043">
    <property type="entry name" value="Acyl_transferase_dom"/>
</dbReference>
<dbReference type="Pfam" id="PF00668">
    <property type="entry name" value="Condensation"/>
    <property type="match status" value="1"/>
</dbReference>
<dbReference type="FunFam" id="3.30.559.30:FF:000006">
    <property type="entry name" value="Yersiniabactin polyketide/non-ribosomal peptide synthetase"/>
    <property type="match status" value="1"/>
</dbReference>
<dbReference type="Proteomes" id="UP000278332">
    <property type="component" value="Unassembled WGS sequence"/>
</dbReference>
<evidence type="ECO:0000256" key="7">
    <source>
        <dbReference type="ARBA" id="ARBA00022598"/>
    </source>
</evidence>
<dbReference type="GO" id="GO:0005886">
    <property type="term" value="C:plasma membrane"/>
    <property type="evidence" value="ECO:0007669"/>
    <property type="project" value="TreeGrafter"/>
</dbReference>
<evidence type="ECO:0000256" key="5">
    <source>
        <dbReference type="ARBA" id="ARBA00022450"/>
    </source>
</evidence>
<dbReference type="InterPro" id="IPR013968">
    <property type="entry name" value="PKS_KR"/>
</dbReference>
<dbReference type="GO" id="GO:0009403">
    <property type="term" value="P:toxin biosynthetic process"/>
    <property type="evidence" value="ECO:0007669"/>
    <property type="project" value="UniProtKB-ARBA"/>
</dbReference>
<dbReference type="SUPFAM" id="SSF47336">
    <property type="entry name" value="ACP-like"/>
    <property type="match status" value="2"/>
</dbReference>
<accession>A0A3M4VYK8</accession>
<keyword evidence="6" id="KW-0597">Phosphoprotein</keyword>
<comment type="similarity">
    <text evidence="12">Belongs to the NRP synthetase family.</text>
</comment>
<dbReference type="SMART" id="SM00827">
    <property type="entry name" value="PKS_AT"/>
    <property type="match status" value="1"/>
</dbReference>
<dbReference type="Gene3D" id="3.40.366.10">
    <property type="entry name" value="Malonyl-Coenzyme A Acyl Carrier Protein, domain 2"/>
    <property type="match status" value="1"/>
</dbReference>
<evidence type="ECO:0000259" key="14">
    <source>
        <dbReference type="PROSITE" id="PS52004"/>
    </source>
</evidence>
<protein>
    <submittedName>
        <fullName evidence="15">Yersiniabactin polyketide/non-ribosomal peptide synthetase</fullName>
    </submittedName>
</protein>
<evidence type="ECO:0000256" key="10">
    <source>
        <dbReference type="ARBA" id="ARBA00023098"/>
    </source>
</evidence>
<dbReference type="InterPro" id="IPR057737">
    <property type="entry name" value="Condensation_MtbB-like"/>
</dbReference>
<dbReference type="SMART" id="SM00823">
    <property type="entry name" value="PKS_PP"/>
    <property type="match status" value="2"/>
</dbReference>
<feature type="domain" description="Carrier" evidence="13">
    <location>
        <begin position="1894"/>
        <end position="1969"/>
    </location>
</feature>
<dbReference type="InterPro" id="IPR029063">
    <property type="entry name" value="SAM-dependent_MTases_sf"/>
</dbReference>
<dbReference type="Gene3D" id="1.10.1200.10">
    <property type="entry name" value="ACP-like"/>
    <property type="match status" value="2"/>
</dbReference>
<evidence type="ECO:0000256" key="11">
    <source>
        <dbReference type="ARBA" id="ARBA00023268"/>
    </source>
</evidence>
<dbReference type="InterPro" id="IPR006162">
    <property type="entry name" value="Ppantetheine_attach_site"/>
</dbReference>
<dbReference type="InterPro" id="IPR001031">
    <property type="entry name" value="Thioesterase"/>
</dbReference>
<dbReference type="PROSITE" id="PS00012">
    <property type="entry name" value="PHOSPHOPANTETHEINE"/>
    <property type="match status" value="2"/>
</dbReference>
<dbReference type="Gene3D" id="3.40.50.1820">
    <property type="entry name" value="alpha/beta hydrolase"/>
    <property type="match status" value="1"/>
</dbReference>
<dbReference type="GO" id="GO:0005737">
    <property type="term" value="C:cytoplasm"/>
    <property type="evidence" value="ECO:0007669"/>
    <property type="project" value="TreeGrafter"/>
</dbReference>
<keyword evidence="10" id="KW-0443">Lipid metabolism</keyword>
<evidence type="ECO:0000256" key="2">
    <source>
        <dbReference type="ARBA" id="ARBA00004924"/>
    </source>
</evidence>
<dbReference type="Pfam" id="PF00975">
    <property type="entry name" value="Thioesterase"/>
    <property type="match status" value="1"/>
</dbReference>
<dbReference type="GO" id="GO:0006633">
    <property type="term" value="P:fatty acid biosynthetic process"/>
    <property type="evidence" value="ECO:0007669"/>
    <property type="project" value="UniProtKB-UniPathway"/>
</dbReference>
<dbReference type="GO" id="GO:0031177">
    <property type="term" value="F:phosphopantetheine binding"/>
    <property type="evidence" value="ECO:0007669"/>
    <property type="project" value="InterPro"/>
</dbReference>
<dbReference type="SMART" id="SM00824">
    <property type="entry name" value="PKS_TE"/>
    <property type="match status" value="1"/>
</dbReference>
<dbReference type="SUPFAM" id="SSF53901">
    <property type="entry name" value="Thiolase-like"/>
    <property type="match status" value="1"/>
</dbReference>
<comment type="pathway">
    <text evidence="2">Siderophore biosynthesis.</text>
</comment>
<dbReference type="Pfam" id="PF00698">
    <property type="entry name" value="Acyl_transf_1"/>
    <property type="match status" value="1"/>
</dbReference>
<dbReference type="UniPathway" id="UPA00094"/>
<dbReference type="PANTHER" id="PTHR43775">
    <property type="entry name" value="FATTY ACID SYNTHASE"/>
    <property type="match status" value="1"/>
</dbReference>
<dbReference type="GO" id="GO:0016874">
    <property type="term" value="F:ligase activity"/>
    <property type="evidence" value="ECO:0007669"/>
    <property type="project" value="UniProtKB-KW"/>
</dbReference>
<evidence type="ECO:0000313" key="16">
    <source>
        <dbReference type="Proteomes" id="UP000278332"/>
    </source>
</evidence>
<dbReference type="Gene3D" id="3.30.559.30">
    <property type="entry name" value="Nonribosomal peptide synthetase, condensation domain"/>
    <property type="match status" value="1"/>
</dbReference>
<comment type="pathway">
    <text evidence="3">Lipid metabolism; fatty acid biosynthesis.</text>
</comment>
<dbReference type="CDD" id="cd19535">
    <property type="entry name" value="Cyc_NRPS"/>
    <property type="match status" value="1"/>
</dbReference>
<dbReference type="CDD" id="cd02440">
    <property type="entry name" value="AdoMet_MTases"/>
    <property type="match status" value="1"/>
</dbReference>
<dbReference type="PROSITE" id="PS00606">
    <property type="entry name" value="KS3_1"/>
    <property type="match status" value="1"/>
</dbReference>
<dbReference type="GO" id="GO:0004312">
    <property type="term" value="F:fatty acid synthase activity"/>
    <property type="evidence" value="ECO:0007669"/>
    <property type="project" value="TreeGrafter"/>
</dbReference>
<dbReference type="SUPFAM" id="SSF55048">
    <property type="entry name" value="Probable ACP-binding domain of malonyl-CoA ACP transacylase"/>
    <property type="match status" value="1"/>
</dbReference>
<dbReference type="InterPro" id="IPR020841">
    <property type="entry name" value="PKS_Beta-ketoAc_synthase_dom"/>
</dbReference>
<proteinExistence type="inferred from homology"/>
<dbReference type="Gene3D" id="3.40.47.10">
    <property type="match status" value="1"/>
</dbReference>
<keyword evidence="8" id="KW-0808">Transferase</keyword>
<dbReference type="InterPro" id="IPR057326">
    <property type="entry name" value="KR_dom"/>
</dbReference>
<dbReference type="InterPro" id="IPR029058">
    <property type="entry name" value="AB_hydrolase_fold"/>
</dbReference>
<dbReference type="SUPFAM" id="SSF53474">
    <property type="entry name" value="alpha/beta-Hydrolases"/>
    <property type="match status" value="1"/>
</dbReference>
<dbReference type="GO" id="GO:0004315">
    <property type="term" value="F:3-oxoacyl-[acyl-carrier-protein] synthase activity"/>
    <property type="evidence" value="ECO:0007669"/>
    <property type="project" value="InterPro"/>
</dbReference>
<reference evidence="15 16" key="1">
    <citation type="submission" date="2018-08" db="EMBL/GenBank/DDBJ databases">
        <title>Recombination of ecologically and evolutionarily significant loci maintains genetic cohesion in the Pseudomonas syringae species complex.</title>
        <authorList>
            <person name="Dillon M."/>
            <person name="Thakur S."/>
            <person name="Almeida R.N.D."/>
            <person name="Weir B.S."/>
            <person name="Guttman D.S."/>
        </authorList>
    </citation>
    <scope>NUCLEOTIDE SEQUENCE [LARGE SCALE GENOMIC DNA]</scope>
    <source>
        <strain evidence="15 16">ICMP 6917</strain>
    </source>
</reference>
<evidence type="ECO:0000259" key="13">
    <source>
        <dbReference type="PROSITE" id="PS50075"/>
    </source>
</evidence>
<dbReference type="InterPro" id="IPR016035">
    <property type="entry name" value="Acyl_Trfase/lysoPLipase"/>
</dbReference>
<comment type="cofactor">
    <cofactor evidence="1">
        <name>pantetheine 4'-phosphate</name>
        <dbReference type="ChEBI" id="CHEBI:47942"/>
    </cofactor>
</comment>
<evidence type="ECO:0000256" key="8">
    <source>
        <dbReference type="ARBA" id="ARBA00022679"/>
    </source>
</evidence>
<dbReference type="SMART" id="SM00825">
    <property type="entry name" value="PKS_KS"/>
    <property type="match status" value="1"/>
</dbReference>
<dbReference type="Gene3D" id="3.40.50.720">
    <property type="entry name" value="NAD(P)-binding Rossmann-like Domain"/>
    <property type="match status" value="1"/>
</dbReference>
<dbReference type="Pfam" id="PF16197">
    <property type="entry name" value="KAsynt_C_assoc"/>
    <property type="match status" value="1"/>
</dbReference>
<evidence type="ECO:0000256" key="6">
    <source>
        <dbReference type="ARBA" id="ARBA00022553"/>
    </source>
</evidence>
<dbReference type="InterPro" id="IPR050091">
    <property type="entry name" value="PKS_NRPS_Biosynth_Enz"/>
</dbReference>
<dbReference type="PROSITE" id="PS52004">
    <property type="entry name" value="KS3_2"/>
    <property type="match status" value="1"/>
</dbReference>
<dbReference type="InterPro" id="IPR018201">
    <property type="entry name" value="Ketoacyl_synth_AS"/>
</dbReference>
<evidence type="ECO:0000256" key="4">
    <source>
        <dbReference type="ARBA" id="ARBA00006484"/>
    </source>
</evidence>
<dbReference type="Pfam" id="PF08659">
    <property type="entry name" value="KR"/>
    <property type="match status" value="1"/>
</dbReference>
<dbReference type="FunFam" id="3.40.47.10:FF:000042">
    <property type="entry name" value="Polyketide synthase Pks13"/>
    <property type="match status" value="1"/>
</dbReference>
<dbReference type="EMBL" id="RBRY01000091">
    <property type="protein sequence ID" value="RMR56743.1"/>
    <property type="molecule type" value="Genomic_DNA"/>
</dbReference>
<dbReference type="PANTHER" id="PTHR43775:SF37">
    <property type="entry name" value="SI:DKEY-61P9.11"/>
    <property type="match status" value="1"/>
</dbReference>
<evidence type="ECO:0000256" key="3">
    <source>
        <dbReference type="ARBA" id="ARBA00005194"/>
    </source>
</evidence>
<dbReference type="InterPro" id="IPR009081">
    <property type="entry name" value="PP-bd_ACP"/>
</dbReference>
<dbReference type="Pfam" id="PF00109">
    <property type="entry name" value="ketoacyl-synt"/>
    <property type="match status" value="1"/>
</dbReference>
<dbReference type="Pfam" id="PF00550">
    <property type="entry name" value="PP-binding"/>
    <property type="match status" value="2"/>
</dbReference>
<keyword evidence="5" id="KW-0596">Phosphopantetheine</keyword>
<evidence type="ECO:0000313" key="15">
    <source>
        <dbReference type="EMBL" id="RMR56743.1"/>
    </source>
</evidence>
<comment type="similarity">
    <text evidence="4">Belongs to the short-chain dehydrogenases/reductases (SDR) family.</text>
</comment>
<dbReference type="InterPro" id="IPR016039">
    <property type="entry name" value="Thiolase-like"/>
</dbReference>
<organism evidence="15 16">
    <name type="scientific">Pseudomonas cichorii</name>
    <dbReference type="NCBI Taxonomy" id="36746"/>
    <lineage>
        <taxon>Bacteria</taxon>
        <taxon>Pseudomonadati</taxon>
        <taxon>Pseudomonadota</taxon>
        <taxon>Gammaproteobacteria</taxon>
        <taxon>Pseudomonadales</taxon>
        <taxon>Pseudomonadaceae</taxon>
        <taxon>Pseudomonas</taxon>
    </lineage>
</organism>
<keyword evidence="11" id="KW-0511">Multifunctional enzyme</keyword>
<feature type="domain" description="Carrier" evidence="13">
    <location>
        <begin position="2897"/>
        <end position="2971"/>
    </location>
</feature>
<dbReference type="Pfam" id="PF08242">
    <property type="entry name" value="Methyltransf_12"/>
    <property type="match status" value="2"/>
</dbReference>
<keyword evidence="9" id="KW-0276">Fatty acid metabolism</keyword>
<dbReference type="FunFam" id="3.30.559.10:FF:000023">
    <property type="entry name" value="Non-ribosomal peptide synthetase"/>
    <property type="match status" value="1"/>
</dbReference>
<dbReference type="SUPFAM" id="SSF52151">
    <property type="entry name" value="FabD/lysophospholipase-like"/>
    <property type="match status" value="1"/>
</dbReference>
<dbReference type="InterPro" id="IPR036736">
    <property type="entry name" value="ACP-like_sf"/>
</dbReference>
<evidence type="ECO:0000256" key="9">
    <source>
        <dbReference type="ARBA" id="ARBA00022832"/>
    </source>
</evidence>
<dbReference type="InterPro" id="IPR013217">
    <property type="entry name" value="Methyltransf_12"/>
</dbReference>
<dbReference type="SMART" id="SM00822">
    <property type="entry name" value="PKS_KR"/>
    <property type="match status" value="1"/>
</dbReference>
<dbReference type="Gene3D" id="3.30.70.3290">
    <property type="match status" value="1"/>
</dbReference>
<keyword evidence="7" id="KW-0436">Ligase</keyword>
<dbReference type="InterPro" id="IPR020802">
    <property type="entry name" value="TesA-like"/>
</dbReference>
<dbReference type="InterPro" id="IPR016036">
    <property type="entry name" value="Malonyl_transacylase_ACP-bd"/>
</dbReference>
<dbReference type="InterPro" id="IPR036291">
    <property type="entry name" value="NAD(P)-bd_dom_sf"/>
</dbReference>
<dbReference type="SUPFAM" id="SSF53335">
    <property type="entry name" value="S-adenosyl-L-methionine-dependent methyltransferases"/>
    <property type="match status" value="2"/>
</dbReference>
<dbReference type="CDD" id="cd05274">
    <property type="entry name" value="KR_FAS_SDR_x"/>
    <property type="match status" value="1"/>
</dbReference>
<dbReference type="GO" id="GO:0071770">
    <property type="term" value="P:DIM/DIP cell wall layer assembly"/>
    <property type="evidence" value="ECO:0007669"/>
    <property type="project" value="TreeGrafter"/>
</dbReference>
<dbReference type="Gene3D" id="3.40.50.150">
    <property type="entry name" value="Vaccinia Virus protein VP39"/>
    <property type="match status" value="2"/>
</dbReference>
<dbReference type="InterPro" id="IPR014030">
    <property type="entry name" value="Ketoacyl_synth_N"/>
</dbReference>
<dbReference type="SUPFAM" id="SSF52777">
    <property type="entry name" value="CoA-dependent acyltransferases"/>
    <property type="match status" value="2"/>
</dbReference>
<gene>
    <name evidence="15" type="ORF">ALP84_04875</name>
</gene>
<comment type="caution">
    <text evidence="15">The sequence shown here is derived from an EMBL/GenBank/DDBJ whole genome shotgun (WGS) entry which is preliminary data.</text>
</comment>
<dbReference type="CDD" id="cd00833">
    <property type="entry name" value="PKS"/>
    <property type="match status" value="1"/>
</dbReference>
<dbReference type="InterPro" id="IPR001227">
    <property type="entry name" value="Ac_transferase_dom_sf"/>
</dbReference>
<dbReference type="InterPro" id="IPR020806">
    <property type="entry name" value="PKS_PP-bd"/>
</dbReference>
<sequence>MPCCNRWMLPLPCSVPWPPCKSPITWAIQRCWPFWRPLPAFLYGLRCGCVAALNALHPLRLTLLPKRSFMHTFEEFYGTSEPIAVIGLACRFPGASDSNEYWQNLLNGRECSRRFSREELLAAGLDPALIDNPDFVNVASTIDNPDRFDAALFGYSRQEAESIDPQQRLFLQTVWHALEHAGFAPRDVVHKTGVFASGRMSTYPGRDNIRVTEVAQVKGLQALMGNDKDYLASRAAYKLNLRGPAMTVQTACSSSLVAVHMACESLRSGECSMAVAGGVAVSFPQQAGYLYQPGMIFSPDGRCRPFDASAQGTFAGNGVGAVTLRRLEDALRDGDPILAVLRGSAINNDGHHKVGYTAPSVVGQREVISDALLLADIECSSIGMIEAHGTGTPLGDPIEVQALRDVFAQRSDIGGCALGSVKGNLGHLDTAAGIASLIKTVLAVSHGRIPPSINFEQANPALQLENSPFRVPTQPRDWPAGPRRAGVSSFGIGGTNCHVIVEALPDTLRSTSPKPESSALLLSAASQASLQQLAGRYALQLKNSNAAANLAHTALHGRQLDLPYRLAVPLHEETAPALEAFAQGNSDALLHDGHAQQAAQLWLCSGQGSQWAGMGKNLYGQAKAFTESLDRSFAACAAHLQPSLQSVMFGEHDALIDRMDYAQPAIVAFAVAMAAHWREQGLTPDLLIGHSVGEFAAVVIAGIYRLEDVLPLVITRGRLMNQSAAEGTMLAVFCNAATLEPLARQHGVEIAVHNAEQHLVASGSRDGIEALVQTLQDRQIRHNRLSVAGAAHSRLLDPILDEFQQACARLHANPGKIPLISTLTGQPLTQAELESGDYWRRHMREPVRFHQALQQALQTGVGISLELGPDAPLTGIGTRLQQPGVHWIASARRQKPALVVLQDSLLRLFAAGANLPWRELLPSSGQRIQAPLYAFDEQRYWCDTPRQTLAVTQQDPLLEAGRQAVIQEGASLDLPRLERLYVCVTKLHAIYVDQMVRQCVGERIDTGAPALDILRGGRLLPRHRQLLVRLLNACVEDGYYAQEHGIYRTAIPVPYEQRAALLKELRDCCEGLDVIAETVERAGEQLFAMMNGSVEPVAVIFPESASSGVEVLYQQFSFGRYFNQIAAGVISGLVNQNRQNGGSPLRILEVGGGTGGTTAWLLPELKDVADVRYCFTDISALFSRRAEEKFSEYDFVDYAQFDLQKPAGEQGFLAGQYDLIVAANVIHATQHVGQTLQNLRPLLKPGGGLLMREITRPMRLFDFVFGPLVLPLHDEQARGGELFLSTEHWQQQCRESGFERLDWLPDDGSVTANISEHILLARTQASNVTANPASAGHDSGSAVLGRQLGESLYQPDWRDCSGQAQRWQARLQQACNELASRHGDTRQVPVFTQPVALPERLDGLSLEWCASPFGVARVTLKQRNDQGQWLLLGSADNQPVANASLPALKAAPGTHYAWQWQALNVQDAAVPALRIEPASARSALAEVGIAHDPDAKACLLVVENGELQAITHDVLNALTRNTDQPLLVVTRNAWAPAGDTAVNPEQRAIWGLLKVASAEQPERALAAIDLNGSDEWQQMLPGLSAAQSGERWIAVRNGQVQIQALAAQPHSTANLPAHSFTGNGWHVVTGAFGGLGRLSVEWLAHQGARRIALLAPRGPEDVGQWFARLQQEHGCELRWFDCDVSDPAALGMCLEDLQLDGGLMGAVHSAGLLDDTPLANLDTERMQPLLQVKCSAASQLQTALAGQGRYLLLYSSAAASLGASGQGAHALASAYLDGLAEANPRASLRTISIAWGAWGEIGRAAEDNLHARLAQGGMGTLQTGEGLWHLEQAVMRGAPWHLAMRVDHERIDPRRRLFAQQAEQPAARPQAKNTRQTDAITAPVLTGEAKADRQALSHWLSASICRQLRLGSDSAPAENQDLMQLGLDSLLFLELSSDIQRQLGIRLDAEQAYRDLSIRGLSALLLADAGKTPVAANDQQIVPDPKARFEPFPLTPIQHAYWLGRTDLIEYGGVACHVLFEWDKAYADFDLSRFERAWNALIARHDMLRMVVDSDGRQRILEQTPWYKLPRDDLRDLPEEQQQQRLLGIREEMSYRVLPADRWPLFEVTVSELDAGHCRLHMNLDLLLFDVQSFKVMMDDLATAYAGQDLAPLQLTFRDYVLTDLAQRDSLQWRQSWRYWQETLAHLPAAPQLPMAAVPQQGQPRFRTLQATLGAEHWSSFKTQCQQSGVTASAALLALFAQTLESVSRTPDFTLNLTYFNRRPLHPQVQQLIGDFTSVLLIDFQLGRGDSLRQVMESTQARLWQRLTHTNVNGVELMRELGRRQGQSRQPTMPVVFTSMLGMSLDGKAIDQAMTSTLGDPVHVFTQTPQVWLDHQVMEIDGELVFSWYCMEDVLADGLIDSLFQAYGELLQKLASHPQGFDGLPDLPRHDWSVNLDGERFDPQALEAQLRRAQGVQAARISVDTDGRTLLGELVAREPAALDDTLLAPLPLALNELPDLSDAQRQEVDLTWQALESRARQGILATLQKHGLFTEAGQSHDLAQVMTRLGALPQFGGLLRQWLAMLCQQGWVQQDGQRYLTLAPEGAPATAQTLPDADWSQTLSTYLDACIELHGELLRGDRSPLSLLFGNSDEVVKALYSNNPVLHCLNSALAQTAKALAGKRRDLRVLEVGAGTGATTNHLLPMLESHLSEYRFTDVSSLFLKQAQERFAAWPQLTSSILDLNQPVDFSQHPAQGYDLIVAVNVMHDASHVTRSLKRLHRLLRSGGHLLLLEATERDSALQLASIGFIEGLSNFEDERSEDDKAMLDLPRWRTAVQASGFSWVMNWPQQAQDSMRQHFMLARAEGHTHLDLAAVQAEIEQQTHWPLALRQVEHLLSATETQRAEAASTESRPAAVVNPATLDAVARLWQELLGQSLDAESDFFQSGGDSLIATRMIARLNRMGYPGSSLRNLFDNPRLGDFCATLQTTEARADDNPLALARGRNTLPMFVFHASDGEIGSYLPLAQALDLQVFGLQAADAPGIQSLQELAAHYVRAIRRQQASGPYVLLGWSYGTFVAEAAAHLLQRDGQQVRLILLDPVCREDFHVENRSGLLRLMAQGAKTVELPDDLEQLSASRQLEVFMGNATRAGVLKNPPEPEQARQWLERIEHLMKLLTRHSRPHHLDLPCLWLTAEGRPQHWQPAEQDWQDWAAQARRQSMACDHWQLLLDPQQVERTAAVINDWLAATDKEHQQ</sequence>
<dbReference type="InterPro" id="IPR032821">
    <property type="entry name" value="PKS_assoc"/>
</dbReference>
<dbReference type="InterPro" id="IPR014031">
    <property type="entry name" value="Ketoacyl_synth_C"/>
</dbReference>
<dbReference type="Gene3D" id="3.30.559.10">
    <property type="entry name" value="Chloramphenicol acetyltransferase-like domain"/>
    <property type="match status" value="1"/>
</dbReference>